<gene>
    <name evidence="2" type="primary">LOC106774822</name>
</gene>
<protein>
    <submittedName>
        <fullName evidence="2">Uncharacterized protein LOC106774822</fullName>
    </submittedName>
</protein>
<dbReference type="SUPFAM" id="SSF56672">
    <property type="entry name" value="DNA/RNA polymerases"/>
    <property type="match status" value="1"/>
</dbReference>
<organism evidence="1 2">
    <name type="scientific">Vigna radiata var. radiata</name>
    <name type="common">Mung bean</name>
    <name type="synonym">Phaseolus aureus</name>
    <dbReference type="NCBI Taxonomy" id="3916"/>
    <lineage>
        <taxon>Eukaryota</taxon>
        <taxon>Viridiplantae</taxon>
        <taxon>Streptophyta</taxon>
        <taxon>Embryophyta</taxon>
        <taxon>Tracheophyta</taxon>
        <taxon>Spermatophyta</taxon>
        <taxon>Magnoliopsida</taxon>
        <taxon>eudicotyledons</taxon>
        <taxon>Gunneridae</taxon>
        <taxon>Pentapetalae</taxon>
        <taxon>rosids</taxon>
        <taxon>fabids</taxon>
        <taxon>Fabales</taxon>
        <taxon>Fabaceae</taxon>
        <taxon>Papilionoideae</taxon>
        <taxon>50 kb inversion clade</taxon>
        <taxon>NPAAA clade</taxon>
        <taxon>indigoferoid/millettioid clade</taxon>
        <taxon>Phaseoleae</taxon>
        <taxon>Vigna</taxon>
    </lineage>
</organism>
<dbReference type="Proteomes" id="UP000087766">
    <property type="component" value="Chromosome 10"/>
</dbReference>
<reference evidence="1" key="1">
    <citation type="journal article" date="2014" name="Nat. Commun.">
        <title>Genome sequence of mungbean and insights into evolution within Vigna species.</title>
        <authorList>
            <person name="Kang Y.J."/>
            <person name="Kim S.K."/>
            <person name="Kim M.Y."/>
            <person name="Lestari P."/>
            <person name="Kim K.H."/>
            <person name="Ha B.K."/>
            <person name="Jun T.H."/>
            <person name="Hwang W.J."/>
            <person name="Lee T."/>
            <person name="Lee J."/>
            <person name="Shim S."/>
            <person name="Yoon M.Y."/>
            <person name="Jang Y.E."/>
            <person name="Han K.S."/>
            <person name="Taeprayoon P."/>
            <person name="Yoon N."/>
            <person name="Somta P."/>
            <person name="Tanya P."/>
            <person name="Kim K.S."/>
            <person name="Gwag J.G."/>
            <person name="Moon J.K."/>
            <person name="Lee Y.H."/>
            <person name="Park B.S."/>
            <person name="Bombarely A."/>
            <person name="Doyle J.J."/>
            <person name="Jackson S.A."/>
            <person name="Schafleitner R."/>
            <person name="Srinives P."/>
            <person name="Varshney R.K."/>
            <person name="Lee S.H."/>
        </authorList>
    </citation>
    <scope>NUCLEOTIDE SEQUENCE [LARGE SCALE GENOMIC DNA]</scope>
    <source>
        <strain evidence="1">cv. VC1973A</strain>
    </source>
</reference>
<evidence type="ECO:0000313" key="1">
    <source>
        <dbReference type="Proteomes" id="UP000087766"/>
    </source>
</evidence>
<dbReference type="PANTHER" id="PTHR11439:SF470">
    <property type="entry name" value="CYSTEINE-RICH RLK (RECEPTOR-LIKE PROTEIN KINASE) 8"/>
    <property type="match status" value="1"/>
</dbReference>
<evidence type="ECO:0000313" key="2">
    <source>
        <dbReference type="RefSeq" id="XP_014517339.1"/>
    </source>
</evidence>
<dbReference type="PANTHER" id="PTHR11439">
    <property type="entry name" value="GAG-POL-RELATED RETROTRANSPOSON"/>
    <property type="match status" value="1"/>
</dbReference>
<dbReference type="RefSeq" id="XP_014517339.1">
    <property type="nucleotide sequence ID" value="XM_014661853.1"/>
</dbReference>
<sequence>MGNLSYFLGFEVARSSTGIHLSQRKYALDLLRETGMIAAAPISTPMNFSTKVSYEGQPLEDPTVFRRLIGRLIYLTNTRPDITCVVHCLSQYVASPTQAHHQAAFRILHYIKNTPGQGIFLSATSSLTLKAYSDSD</sequence>
<dbReference type="STRING" id="3916.A0A1S3VGU8"/>
<dbReference type="KEGG" id="vra:106774822"/>
<name>A0A1S3VGU8_VIGRR</name>
<proteinExistence type="predicted"/>
<dbReference type="GeneID" id="106774822"/>
<accession>A0A1S3VGU8</accession>
<dbReference type="InterPro" id="IPR043502">
    <property type="entry name" value="DNA/RNA_pol_sf"/>
</dbReference>
<dbReference type="AlphaFoldDB" id="A0A1S3VGU8"/>
<reference evidence="2" key="2">
    <citation type="submission" date="2025-08" db="UniProtKB">
        <authorList>
            <consortium name="RefSeq"/>
        </authorList>
    </citation>
    <scope>IDENTIFICATION</scope>
    <source>
        <tissue evidence="2">Leaf</tissue>
    </source>
</reference>
<keyword evidence="1" id="KW-1185">Reference proteome</keyword>
<dbReference type="OrthoDB" id="1688190at2759"/>